<keyword evidence="8" id="KW-1133">Transmembrane helix</keyword>
<dbReference type="PRINTS" id="PR00463">
    <property type="entry name" value="EP450I"/>
</dbReference>
<feature type="binding site" description="axial binding residue" evidence="13">
    <location>
        <position position="443"/>
    </location>
    <ligand>
        <name>heme</name>
        <dbReference type="ChEBI" id="CHEBI:30413"/>
    </ligand>
    <ligandPart>
        <name>Fe</name>
        <dbReference type="ChEBI" id="CHEBI:18248"/>
    </ligandPart>
</feature>
<dbReference type="GO" id="GO:0020037">
    <property type="term" value="F:heme binding"/>
    <property type="evidence" value="ECO:0007669"/>
    <property type="project" value="InterPro"/>
</dbReference>
<dbReference type="InterPro" id="IPR002401">
    <property type="entry name" value="Cyt_P450_E_grp-I"/>
</dbReference>
<keyword evidence="7 13" id="KW-0479">Metal-binding</keyword>
<evidence type="ECO:0000256" key="2">
    <source>
        <dbReference type="ARBA" id="ARBA00004370"/>
    </source>
</evidence>
<dbReference type="PANTHER" id="PTHR46300:SF1">
    <property type="entry name" value="P450, PUTATIVE (EUROFUNG)-RELATED"/>
    <property type="match status" value="1"/>
</dbReference>
<evidence type="ECO:0000256" key="11">
    <source>
        <dbReference type="ARBA" id="ARBA00023033"/>
    </source>
</evidence>
<keyword evidence="10 13" id="KW-0408">Iron</keyword>
<reference evidence="15 16" key="1">
    <citation type="submission" date="2018-11" db="EMBL/GenBank/DDBJ databases">
        <title>Genome assembly of Steccherinum ochraceum LE-BIN_3174, the white-rot fungus of the Steccherinaceae family (The Residual Polyporoid clade, Polyporales, Basidiomycota).</title>
        <authorList>
            <person name="Fedorova T.V."/>
            <person name="Glazunova O.A."/>
            <person name="Landesman E.O."/>
            <person name="Moiseenko K.V."/>
            <person name="Psurtseva N.V."/>
            <person name="Savinova O.S."/>
            <person name="Shakhova N.V."/>
            <person name="Tyazhelova T.V."/>
            <person name="Vasina D.V."/>
        </authorList>
    </citation>
    <scope>NUCLEOTIDE SEQUENCE [LARGE SCALE GENOMIC DNA]</scope>
    <source>
        <strain evidence="15 16">LE-BIN_3174</strain>
    </source>
</reference>
<gene>
    <name evidence="15" type="ORF">EIP91_007721</name>
</gene>
<evidence type="ECO:0000256" key="9">
    <source>
        <dbReference type="ARBA" id="ARBA00023002"/>
    </source>
</evidence>
<keyword evidence="5 13" id="KW-0349">Heme</keyword>
<evidence type="ECO:0000256" key="10">
    <source>
        <dbReference type="ARBA" id="ARBA00023004"/>
    </source>
</evidence>
<keyword evidence="6" id="KW-0812">Transmembrane</keyword>
<evidence type="ECO:0000313" key="15">
    <source>
        <dbReference type="EMBL" id="TCD61907.1"/>
    </source>
</evidence>
<keyword evidence="9 14" id="KW-0560">Oxidoreductase</keyword>
<protein>
    <recommendedName>
        <fullName evidence="17">Cytochrome P450</fullName>
    </recommendedName>
</protein>
<dbReference type="CDD" id="cd11065">
    <property type="entry name" value="CYP64-like"/>
    <property type="match status" value="1"/>
</dbReference>
<keyword evidence="12" id="KW-0472">Membrane</keyword>
<dbReference type="InterPro" id="IPR050364">
    <property type="entry name" value="Cytochrome_P450_fung"/>
</dbReference>
<comment type="caution">
    <text evidence="15">The sequence shown here is derived from an EMBL/GenBank/DDBJ whole genome shotgun (WGS) entry which is preliminary data.</text>
</comment>
<dbReference type="InterPro" id="IPR001128">
    <property type="entry name" value="Cyt_P450"/>
</dbReference>
<evidence type="ECO:0000256" key="4">
    <source>
        <dbReference type="ARBA" id="ARBA00010617"/>
    </source>
</evidence>
<evidence type="ECO:0000256" key="7">
    <source>
        <dbReference type="ARBA" id="ARBA00022723"/>
    </source>
</evidence>
<proteinExistence type="inferred from homology"/>
<dbReference type="InterPro" id="IPR036396">
    <property type="entry name" value="Cyt_P450_sf"/>
</dbReference>
<dbReference type="EMBL" id="RWJN01000419">
    <property type="protein sequence ID" value="TCD61907.1"/>
    <property type="molecule type" value="Genomic_DNA"/>
</dbReference>
<dbReference type="AlphaFoldDB" id="A0A4V2MVC8"/>
<keyword evidence="11 14" id="KW-0503">Monooxygenase</keyword>
<evidence type="ECO:0008006" key="17">
    <source>
        <dbReference type="Google" id="ProtNLM"/>
    </source>
</evidence>
<dbReference type="GO" id="GO:0016705">
    <property type="term" value="F:oxidoreductase activity, acting on paired donors, with incorporation or reduction of molecular oxygen"/>
    <property type="evidence" value="ECO:0007669"/>
    <property type="project" value="InterPro"/>
</dbReference>
<dbReference type="Pfam" id="PF00067">
    <property type="entry name" value="p450"/>
    <property type="match status" value="1"/>
</dbReference>
<comment type="pathway">
    <text evidence="3">Secondary metabolite biosynthesis.</text>
</comment>
<dbReference type="GO" id="GO:0004497">
    <property type="term" value="F:monooxygenase activity"/>
    <property type="evidence" value="ECO:0007669"/>
    <property type="project" value="UniProtKB-KW"/>
</dbReference>
<dbReference type="GO" id="GO:0016020">
    <property type="term" value="C:membrane"/>
    <property type="evidence" value="ECO:0007669"/>
    <property type="project" value="UniProtKB-SubCell"/>
</dbReference>
<dbReference type="GO" id="GO:0005506">
    <property type="term" value="F:iron ion binding"/>
    <property type="evidence" value="ECO:0007669"/>
    <property type="project" value="InterPro"/>
</dbReference>
<evidence type="ECO:0000256" key="1">
    <source>
        <dbReference type="ARBA" id="ARBA00001971"/>
    </source>
</evidence>
<organism evidence="15 16">
    <name type="scientific">Steccherinum ochraceum</name>
    <dbReference type="NCBI Taxonomy" id="92696"/>
    <lineage>
        <taxon>Eukaryota</taxon>
        <taxon>Fungi</taxon>
        <taxon>Dikarya</taxon>
        <taxon>Basidiomycota</taxon>
        <taxon>Agaricomycotina</taxon>
        <taxon>Agaricomycetes</taxon>
        <taxon>Polyporales</taxon>
        <taxon>Steccherinaceae</taxon>
        <taxon>Steccherinum</taxon>
    </lineage>
</organism>
<keyword evidence="16" id="KW-1185">Reference proteome</keyword>
<evidence type="ECO:0000256" key="8">
    <source>
        <dbReference type="ARBA" id="ARBA00022989"/>
    </source>
</evidence>
<comment type="subcellular location">
    <subcellularLocation>
        <location evidence="2">Membrane</location>
    </subcellularLocation>
</comment>
<evidence type="ECO:0000313" key="16">
    <source>
        <dbReference type="Proteomes" id="UP000292702"/>
    </source>
</evidence>
<sequence length="526" mass="59225">MTGLLDTVLKRPDLAAFLCFAIVLVLLVPSRNRHAKGKPLPSPKGYPLIGNALQIGLMPWYQMTRWSKELGPIFQVNLAGQNAVILNDYRIASEVLDKRSAIYSDRPRMIMTSEILCGNHFFPFLRYGSTWRKFRKAAHEGLTPKAVQSYTRFQERESVILVEALAKEPAGWSGHLNRAVASFTLGLCYAFPPIQSYNDKVVTGIMNFIHRLEEAARPGAYMVELFPIMNYLPPWLASWKRFGNSCHEHDSEMFLKLFDDARHRSESGQSGGCFSSRLFERQDIDNKSAAWLTGTLFGAGSATTAAVHQVFVLAMVLHPHVMRKAQAEIDAVIGRSRLPTPEDMDKLPYMRAVMRETIRWRSIGPFGVPHYLMEDDEFEGYHIPKNSIVFFNEWAMNHDSEVYGDPENFRPERFLDEEEQNESVPPFTHGEGHTIFGYGRRRCPAVRVAISTMLLNMSTVLWAFDIDKGVDAKGNVVTPDPDNLIDEGLVVVPAPFPAKFVARDPAALPDIITQARRDTQAAAAGH</sequence>
<evidence type="ECO:0000256" key="14">
    <source>
        <dbReference type="RuleBase" id="RU000461"/>
    </source>
</evidence>
<evidence type="ECO:0000256" key="12">
    <source>
        <dbReference type="ARBA" id="ARBA00023136"/>
    </source>
</evidence>
<dbReference type="OrthoDB" id="2789670at2759"/>
<name>A0A4V2MVC8_9APHY</name>
<dbReference type="PROSITE" id="PS00086">
    <property type="entry name" value="CYTOCHROME_P450"/>
    <property type="match status" value="1"/>
</dbReference>
<dbReference type="Proteomes" id="UP000292702">
    <property type="component" value="Unassembled WGS sequence"/>
</dbReference>
<evidence type="ECO:0000256" key="6">
    <source>
        <dbReference type="ARBA" id="ARBA00022692"/>
    </source>
</evidence>
<dbReference type="Gene3D" id="1.10.630.10">
    <property type="entry name" value="Cytochrome P450"/>
    <property type="match status" value="1"/>
</dbReference>
<evidence type="ECO:0000256" key="5">
    <source>
        <dbReference type="ARBA" id="ARBA00022617"/>
    </source>
</evidence>
<dbReference type="InterPro" id="IPR017972">
    <property type="entry name" value="Cyt_P450_CS"/>
</dbReference>
<accession>A0A4V2MVC8</accession>
<comment type="cofactor">
    <cofactor evidence="1 13">
        <name>heme</name>
        <dbReference type="ChEBI" id="CHEBI:30413"/>
    </cofactor>
</comment>
<comment type="similarity">
    <text evidence="4 14">Belongs to the cytochrome P450 family.</text>
</comment>
<evidence type="ECO:0000256" key="3">
    <source>
        <dbReference type="ARBA" id="ARBA00005179"/>
    </source>
</evidence>
<dbReference type="STRING" id="92696.A0A4V2MVC8"/>
<dbReference type="SUPFAM" id="SSF48264">
    <property type="entry name" value="Cytochrome P450"/>
    <property type="match status" value="1"/>
</dbReference>
<evidence type="ECO:0000256" key="13">
    <source>
        <dbReference type="PIRSR" id="PIRSR602401-1"/>
    </source>
</evidence>
<dbReference type="PANTHER" id="PTHR46300">
    <property type="entry name" value="P450, PUTATIVE (EUROFUNG)-RELATED-RELATED"/>
    <property type="match status" value="1"/>
</dbReference>